<reference evidence="2" key="2">
    <citation type="submission" date="2025-08" db="UniProtKB">
        <authorList>
            <consortium name="Ensembl"/>
        </authorList>
    </citation>
    <scope>IDENTIFICATION</scope>
</reference>
<feature type="compositionally biased region" description="Polar residues" evidence="1">
    <location>
        <begin position="254"/>
        <end position="264"/>
    </location>
</feature>
<sequence length="301" mass="33593">MSVSSESDYSINEVTEDEAFGLESNESIKQSTPLDTDDEIQKAKFTASERRNAKTSSKTPPSLRKISTSSFGGDIGRVSLQRKMQNMLKKKNSMKKMVNGVDVATQTTPFILPSTTSSEVEASVASPPDTPSPIPSFLHGNAASFHNRIHRSIADELNDANESQQSQQMVKRSIEACTNSNPSFVHHAKNTNNQFPGIDVQDSSIAKTEISGLRDAVGSILCLETSEFDQRREVEERFCYPSFIDYDSRRPKHSTSPTPTNLNKDSSERENQLLRTENEILRQEITRCRCSIQTLRLKLAQ</sequence>
<feature type="region of interest" description="Disordered" evidence="1">
    <location>
        <begin position="1"/>
        <end position="70"/>
    </location>
</feature>
<organism evidence="2 3">
    <name type="scientific">Ciona savignyi</name>
    <name type="common">Pacific transparent sea squirt</name>
    <dbReference type="NCBI Taxonomy" id="51511"/>
    <lineage>
        <taxon>Eukaryota</taxon>
        <taxon>Metazoa</taxon>
        <taxon>Chordata</taxon>
        <taxon>Tunicata</taxon>
        <taxon>Ascidiacea</taxon>
        <taxon>Phlebobranchia</taxon>
        <taxon>Cionidae</taxon>
        <taxon>Ciona</taxon>
    </lineage>
</organism>
<feature type="compositionally biased region" description="Polar residues" evidence="1">
    <location>
        <begin position="54"/>
        <end position="70"/>
    </location>
</feature>
<feature type="compositionally biased region" description="Polar residues" evidence="1">
    <location>
        <begin position="1"/>
        <end position="13"/>
    </location>
</feature>
<protein>
    <submittedName>
        <fullName evidence="2">Uncharacterized protein</fullName>
    </submittedName>
</protein>
<reference evidence="2" key="3">
    <citation type="submission" date="2025-09" db="UniProtKB">
        <authorList>
            <consortium name="Ensembl"/>
        </authorList>
    </citation>
    <scope>IDENTIFICATION</scope>
</reference>
<feature type="compositionally biased region" description="Polar residues" evidence="1">
    <location>
        <begin position="24"/>
        <end position="34"/>
    </location>
</feature>
<feature type="region of interest" description="Disordered" evidence="1">
    <location>
        <begin position="249"/>
        <end position="270"/>
    </location>
</feature>
<name>H2YQA8_CIOSA</name>
<proteinExistence type="predicted"/>
<dbReference type="HOGENOM" id="CLU_924262_0_0_1"/>
<evidence type="ECO:0000313" key="3">
    <source>
        <dbReference type="Proteomes" id="UP000007875"/>
    </source>
</evidence>
<dbReference type="InParanoid" id="H2YQA8"/>
<reference evidence="3" key="1">
    <citation type="submission" date="2003-08" db="EMBL/GenBank/DDBJ databases">
        <authorList>
            <person name="Birren B."/>
            <person name="Nusbaum C."/>
            <person name="Abebe A."/>
            <person name="Abouelleil A."/>
            <person name="Adekoya E."/>
            <person name="Ait-zahra M."/>
            <person name="Allen N."/>
            <person name="Allen T."/>
            <person name="An P."/>
            <person name="Anderson M."/>
            <person name="Anderson S."/>
            <person name="Arachchi H."/>
            <person name="Armbruster J."/>
            <person name="Bachantsang P."/>
            <person name="Baldwin J."/>
            <person name="Barry A."/>
            <person name="Bayul T."/>
            <person name="Blitshsteyn B."/>
            <person name="Bloom T."/>
            <person name="Blye J."/>
            <person name="Boguslavskiy L."/>
            <person name="Borowsky M."/>
            <person name="Boukhgalter B."/>
            <person name="Brunache A."/>
            <person name="Butler J."/>
            <person name="Calixte N."/>
            <person name="Calvo S."/>
            <person name="Camarata J."/>
            <person name="Campo K."/>
            <person name="Chang J."/>
            <person name="Cheshatsang Y."/>
            <person name="Citroen M."/>
            <person name="Collymore A."/>
            <person name="Considine T."/>
            <person name="Cook A."/>
            <person name="Cooke P."/>
            <person name="Corum B."/>
            <person name="Cuomo C."/>
            <person name="David R."/>
            <person name="Dawoe T."/>
            <person name="Degray S."/>
            <person name="Dodge S."/>
            <person name="Dooley K."/>
            <person name="Dorje P."/>
            <person name="Dorjee K."/>
            <person name="Dorris L."/>
            <person name="Duffey N."/>
            <person name="Dupes A."/>
            <person name="Elkins T."/>
            <person name="Engels R."/>
            <person name="Erickson J."/>
            <person name="Farina A."/>
            <person name="Faro S."/>
            <person name="Ferreira P."/>
            <person name="Fischer H."/>
            <person name="Fitzgerald M."/>
            <person name="Foley K."/>
            <person name="Gage D."/>
            <person name="Galagan J."/>
            <person name="Gearin G."/>
            <person name="Gnerre S."/>
            <person name="Gnirke A."/>
            <person name="Goyette A."/>
            <person name="Graham J."/>
            <person name="Grandbois E."/>
            <person name="Gyaltsen K."/>
            <person name="Hafez N."/>
            <person name="Hagopian D."/>
            <person name="Hagos B."/>
            <person name="Hall J."/>
            <person name="Hatcher B."/>
            <person name="Heller A."/>
            <person name="Higgins H."/>
            <person name="Honan T."/>
            <person name="Horn A."/>
            <person name="Houde N."/>
            <person name="Hughes L."/>
            <person name="Hulme W."/>
            <person name="Husby E."/>
            <person name="Iliev I."/>
            <person name="Jaffe D."/>
            <person name="Jones C."/>
            <person name="Kamal M."/>
            <person name="Kamat A."/>
            <person name="Kamvysselis M."/>
            <person name="Karlsson E."/>
            <person name="Kells C."/>
            <person name="Kieu A."/>
            <person name="Kisner P."/>
            <person name="Kodira C."/>
            <person name="Kulbokas E."/>
            <person name="Labutti K."/>
            <person name="Lama D."/>
            <person name="Landers T."/>
            <person name="Leger J."/>
            <person name="Levine S."/>
            <person name="Lewis D."/>
            <person name="Lewis T."/>
            <person name="Lindblad-toh K."/>
            <person name="Liu X."/>
            <person name="Lokyitsang T."/>
            <person name="Lokyitsang Y."/>
            <person name="Lucien O."/>
            <person name="Lui A."/>
            <person name="Ma L.J."/>
            <person name="Mabbitt R."/>
            <person name="Macdonald J."/>
            <person name="Maclean C."/>
            <person name="Major J."/>
            <person name="Manning J."/>
            <person name="Marabella R."/>
            <person name="Maru K."/>
            <person name="Matthews C."/>
            <person name="Mauceli E."/>
            <person name="Mccarthy M."/>
            <person name="Mcdonough S."/>
            <person name="Mcghee T."/>
            <person name="Meldrim J."/>
            <person name="Meneus L."/>
            <person name="Mesirov J."/>
            <person name="Mihalev A."/>
            <person name="Mihova T."/>
            <person name="Mikkelsen T."/>
            <person name="Mlenga V."/>
            <person name="Moru K."/>
            <person name="Mozes J."/>
            <person name="Mulrain L."/>
            <person name="Munson G."/>
            <person name="Naylor J."/>
            <person name="Newes C."/>
            <person name="Nguyen C."/>
            <person name="Nguyen N."/>
            <person name="Nguyen T."/>
            <person name="Nicol R."/>
            <person name="Nielsen C."/>
            <person name="Nizzari M."/>
            <person name="Norbu C."/>
            <person name="Norbu N."/>
            <person name="O'donnell P."/>
            <person name="Okoawo O."/>
            <person name="O'leary S."/>
            <person name="Omotosho B."/>
            <person name="O'neill K."/>
            <person name="Osman S."/>
            <person name="Parker S."/>
            <person name="Perrin D."/>
            <person name="Phunkhang P."/>
            <person name="Piqani B."/>
            <person name="Purcell S."/>
            <person name="Rachupka T."/>
            <person name="Ramasamy U."/>
            <person name="Rameau R."/>
            <person name="Ray V."/>
            <person name="Raymond C."/>
            <person name="Retta R."/>
            <person name="Richardson S."/>
            <person name="Rise C."/>
            <person name="Rodriguez J."/>
            <person name="Rogers J."/>
            <person name="Rogov P."/>
            <person name="Rutman M."/>
            <person name="Schupbach R."/>
            <person name="Seaman C."/>
            <person name="Settipalli S."/>
            <person name="Sharpe T."/>
            <person name="Sheridan J."/>
            <person name="Sherpa N."/>
            <person name="Shi J."/>
            <person name="Smirnov S."/>
            <person name="Smith C."/>
            <person name="Sougnez C."/>
            <person name="Spencer B."/>
            <person name="Stalker J."/>
            <person name="Stange-thomann N."/>
            <person name="Stavropoulos S."/>
            <person name="Stetson K."/>
            <person name="Stone C."/>
            <person name="Stone S."/>
            <person name="Stubbs M."/>
            <person name="Talamas J."/>
            <person name="Tchuinga P."/>
            <person name="Tenzing P."/>
            <person name="Tesfaye S."/>
            <person name="Theodore J."/>
            <person name="Thoulutsang Y."/>
            <person name="Topham K."/>
            <person name="Towey S."/>
            <person name="Tsamla T."/>
            <person name="Tsomo N."/>
            <person name="Vallee D."/>
            <person name="Vassiliev H."/>
            <person name="Venkataraman V."/>
            <person name="Vinson J."/>
            <person name="Vo A."/>
            <person name="Wade C."/>
            <person name="Wang S."/>
            <person name="Wangchuk T."/>
            <person name="Wangdi T."/>
            <person name="Whittaker C."/>
            <person name="Wilkinson J."/>
            <person name="Wu Y."/>
            <person name="Wyman D."/>
            <person name="Yadav S."/>
            <person name="Yang S."/>
            <person name="Yang X."/>
            <person name="Yeager S."/>
            <person name="Yee E."/>
            <person name="Young G."/>
            <person name="Zainoun J."/>
            <person name="Zembeck L."/>
            <person name="Zimmer A."/>
            <person name="Zody M."/>
            <person name="Lander E."/>
        </authorList>
    </citation>
    <scope>NUCLEOTIDE SEQUENCE [LARGE SCALE GENOMIC DNA]</scope>
</reference>
<evidence type="ECO:0000256" key="1">
    <source>
        <dbReference type="SAM" id="MobiDB-lite"/>
    </source>
</evidence>
<dbReference type="Ensembl" id="ENSCSAVT00000007615.1">
    <property type="protein sequence ID" value="ENSCSAVP00000007516.1"/>
    <property type="gene ID" value="ENSCSAVG00000004494.1"/>
</dbReference>
<feature type="compositionally biased region" description="Basic and acidic residues" evidence="1">
    <location>
        <begin position="39"/>
        <end position="52"/>
    </location>
</feature>
<dbReference type="AlphaFoldDB" id="H2YQA8"/>
<accession>H2YQA8</accession>
<keyword evidence="3" id="KW-1185">Reference proteome</keyword>
<dbReference type="Proteomes" id="UP000007875">
    <property type="component" value="Unassembled WGS sequence"/>
</dbReference>
<evidence type="ECO:0000313" key="2">
    <source>
        <dbReference type="Ensembl" id="ENSCSAVP00000007516.1"/>
    </source>
</evidence>